<feature type="domain" description="RNA-binding S4" evidence="7">
    <location>
        <begin position="13"/>
        <end position="74"/>
    </location>
</feature>
<dbReference type="GO" id="GO:0000455">
    <property type="term" value="P:enzyme-directed rRNA pseudouridine synthesis"/>
    <property type="evidence" value="ECO:0007669"/>
    <property type="project" value="UniProtKB-ARBA"/>
</dbReference>
<evidence type="ECO:0000256" key="1">
    <source>
        <dbReference type="ARBA" id="ARBA00000073"/>
    </source>
</evidence>
<dbReference type="EMBL" id="UGTH01000001">
    <property type="protein sequence ID" value="SUB76078.1"/>
    <property type="molecule type" value="Genomic_DNA"/>
</dbReference>
<comment type="catalytic activity">
    <reaction evidence="1 6">
        <text>a uridine in RNA = a pseudouridine in RNA</text>
        <dbReference type="Rhea" id="RHEA:48348"/>
        <dbReference type="Rhea" id="RHEA-COMP:12068"/>
        <dbReference type="Rhea" id="RHEA-COMP:12069"/>
        <dbReference type="ChEBI" id="CHEBI:65314"/>
        <dbReference type="ChEBI" id="CHEBI:65315"/>
    </reaction>
</comment>
<evidence type="ECO:0000256" key="3">
    <source>
        <dbReference type="ARBA" id="ARBA00023235"/>
    </source>
</evidence>
<evidence type="ECO:0000256" key="2">
    <source>
        <dbReference type="ARBA" id="ARBA00010876"/>
    </source>
</evidence>
<dbReference type="SMART" id="SM00363">
    <property type="entry name" value="S4"/>
    <property type="match status" value="1"/>
</dbReference>
<proteinExistence type="inferred from homology"/>
<dbReference type="GO" id="GO:0003723">
    <property type="term" value="F:RNA binding"/>
    <property type="evidence" value="ECO:0007669"/>
    <property type="project" value="UniProtKB-KW"/>
</dbReference>
<dbReference type="InterPro" id="IPR050188">
    <property type="entry name" value="RluA_PseudoU_synthase"/>
</dbReference>
<evidence type="ECO:0000256" key="6">
    <source>
        <dbReference type="RuleBase" id="RU362028"/>
    </source>
</evidence>
<dbReference type="PROSITE" id="PS01129">
    <property type="entry name" value="PSI_RLU"/>
    <property type="match status" value="1"/>
</dbReference>
<name>A0A379DDK9_9FIRM</name>
<accession>A0A379DDK9</accession>
<dbReference type="EC" id="5.4.99.-" evidence="6"/>
<dbReference type="SUPFAM" id="SSF55120">
    <property type="entry name" value="Pseudouridine synthase"/>
    <property type="match status" value="1"/>
</dbReference>
<dbReference type="PROSITE" id="PS50889">
    <property type="entry name" value="S4"/>
    <property type="match status" value="1"/>
</dbReference>
<dbReference type="AlphaFoldDB" id="A0A379DDK9"/>
<dbReference type="InterPro" id="IPR006225">
    <property type="entry name" value="PsdUridine_synth_RluC/D"/>
</dbReference>
<keyword evidence="3 6" id="KW-0413">Isomerase</keyword>
<feature type="active site" evidence="4">
    <location>
        <position position="133"/>
    </location>
</feature>
<evidence type="ECO:0000313" key="8">
    <source>
        <dbReference type="EMBL" id="SUB76078.1"/>
    </source>
</evidence>
<dbReference type="SUPFAM" id="SSF55174">
    <property type="entry name" value="Alpha-L RNA-binding motif"/>
    <property type="match status" value="1"/>
</dbReference>
<dbReference type="PANTHER" id="PTHR21600">
    <property type="entry name" value="MITOCHONDRIAL RNA PSEUDOURIDINE SYNTHASE"/>
    <property type="match status" value="1"/>
</dbReference>
<dbReference type="InterPro" id="IPR020103">
    <property type="entry name" value="PsdUridine_synth_cat_dom_sf"/>
</dbReference>
<dbReference type="RefSeq" id="WP_004823097.1">
    <property type="nucleotide sequence ID" value="NZ_UGTH01000001.1"/>
</dbReference>
<dbReference type="InterPro" id="IPR006224">
    <property type="entry name" value="PsdUridine_synth_RluA-like_CS"/>
</dbReference>
<reference evidence="8 9" key="1">
    <citation type="submission" date="2018-06" db="EMBL/GenBank/DDBJ databases">
        <authorList>
            <consortium name="Pathogen Informatics"/>
            <person name="Doyle S."/>
        </authorList>
    </citation>
    <scope>NUCLEOTIDE SEQUENCE [LARGE SCALE GENOMIC DNA]</scope>
    <source>
        <strain evidence="8 9">NCTC11088</strain>
    </source>
</reference>
<dbReference type="InterPro" id="IPR006145">
    <property type="entry name" value="PsdUridine_synth_RsuA/RluA"/>
</dbReference>
<dbReference type="Proteomes" id="UP000254777">
    <property type="component" value="Unassembled WGS sequence"/>
</dbReference>
<dbReference type="PANTHER" id="PTHR21600:SF44">
    <property type="entry name" value="RIBOSOMAL LARGE SUBUNIT PSEUDOURIDINE SYNTHASE D"/>
    <property type="match status" value="1"/>
</dbReference>
<dbReference type="Gene3D" id="3.10.290.10">
    <property type="entry name" value="RNA-binding S4 domain"/>
    <property type="match status" value="1"/>
</dbReference>
<dbReference type="NCBIfam" id="TIGR00005">
    <property type="entry name" value="rluA_subfam"/>
    <property type="match status" value="1"/>
</dbReference>
<sequence>MYKNKFISNSENKRLDLFLNENLELSRSQIKKLIDDGSILVNSKREKAGYKLRINDVIDVEYNNEIELVPQDIDFKVLYEDKDIAIICKPQGLVVHPGAGNYDNTLVNGLLYKFDCLADTGDSLRPGIVHRLDKDTSGLMIIAKSQLSYSNLITMFQNRKINKMYWAIVEGKILEDGIIDEPLGRDVKNRIKFSVTEHNSKDALTYYKPIKIFENHTFLNVKIATGRTHQIRVHMNYINHPVLGDPLYGRKNKYKIEKQMLHAYKLEFMHPVSNKSMLFEDSIPIRFEKFMKRAGI</sequence>
<dbReference type="Pfam" id="PF01479">
    <property type="entry name" value="S4"/>
    <property type="match status" value="1"/>
</dbReference>
<evidence type="ECO:0000313" key="9">
    <source>
        <dbReference type="Proteomes" id="UP000254777"/>
    </source>
</evidence>
<dbReference type="CDD" id="cd00165">
    <property type="entry name" value="S4"/>
    <property type="match status" value="1"/>
</dbReference>
<evidence type="ECO:0000256" key="4">
    <source>
        <dbReference type="PIRSR" id="PIRSR606225-1"/>
    </source>
</evidence>
<keyword evidence="5" id="KW-0694">RNA-binding</keyword>
<dbReference type="Pfam" id="PF00849">
    <property type="entry name" value="PseudoU_synth_2"/>
    <property type="match status" value="1"/>
</dbReference>
<organism evidence="8 9">
    <name type="scientific">Peptoniphilus indolicus</name>
    <dbReference type="NCBI Taxonomy" id="33030"/>
    <lineage>
        <taxon>Bacteria</taxon>
        <taxon>Bacillati</taxon>
        <taxon>Bacillota</taxon>
        <taxon>Tissierellia</taxon>
        <taxon>Tissierellales</taxon>
        <taxon>Peptoniphilaceae</taxon>
        <taxon>Peptoniphilus</taxon>
    </lineage>
</organism>
<dbReference type="CDD" id="cd02869">
    <property type="entry name" value="PseudoU_synth_RluA_like"/>
    <property type="match status" value="1"/>
</dbReference>
<protein>
    <recommendedName>
        <fullName evidence="6">Pseudouridine synthase</fullName>
        <ecNumber evidence="6">5.4.99.-</ecNumber>
    </recommendedName>
</protein>
<gene>
    <name evidence="8" type="primary">rluD_2</name>
    <name evidence="8" type="ORF">NCTC11088_01890</name>
</gene>
<evidence type="ECO:0000259" key="7">
    <source>
        <dbReference type="SMART" id="SM00363"/>
    </source>
</evidence>
<evidence type="ECO:0000256" key="5">
    <source>
        <dbReference type="PROSITE-ProRule" id="PRU00182"/>
    </source>
</evidence>
<comment type="function">
    <text evidence="6">Responsible for synthesis of pseudouridine from uracil.</text>
</comment>
<dbReference type="GO" id="GO:0120159">
    <property type="term" value="F:rRNA pseudouridine synthase activity"/>
    <property type="evidence" value="ECO:0007669"/>
    <property type="project" value="UniProtKB-ARBA"/>
</dbReference>
<dbReference type="InterPro" id="IPR002942">
    <property type="entry name" value="S4_RNA-bd"/>
</dbReference>
<dbReference type="InterPro" id="IPR036986">
    <property type="entry name" value="S4_RNA-bd_sf"/>
</dbReference>
<comment type="similarity">
    <text evidence="2 6">Belongs to the pseudouridine synthase RluA family.</text>
</comment>
<dbReference type="Gene3D" id="3.30.2350.10">
    <property type="entry name" value="Pseudouridine synthase"/>
    <property type="match status" value="1"/>
</dbReference>